<feature type="compositionally biased region" description="Polar residues" evidence="4">
    <location>
        <begin position="202"/>
        <end position="219"/>
    </location>
</feature>
<feature type="repeat" description="TPR" evidence="3">
    <location>
        <begin position="468"/>
        <end position="501"/>
    </location>
</feature>
<dbReference type="Proteomes" id="UP000182444">
    <property type="component" value="Chromosome 1A"/>
</dbReference>
<evidence type="ECO:0000313" key="5">
    <source>
        <dbReference type="EMBL" id="AOW00898.1"/>
    </source>
</evidence>
<feature type="compositionally biased region" description="Low complexity" evidence="4">
    <location>
        <begin position="272"/>
        <end position="291"/>
    </location>
</feature>
<dbReference type="GO" id="GO:0007091">
    <property type="term" value="P:metaphase/anaphase transition of mitotic cell cycle"/>
    <property type="evidence" value="ECO:0007669"/>
    <property type="project" value="TreeGrafter"/>
</dbReference>
<organism evidence="5 7">
    <name type="scientific">Yarrowia lipolytica</name>
    <name type="common">Candida lipolytica</name>
    <dbReference type="NCBI Taxonomy" id="4952"/>
    <lineage>
        <taxon>Eukaryota</taxon>
        <taxon>Fungi</taxon>
        <taxon>Dikarya</taxon>
        <taxon>Ascomycota</taxon>
        <taxon>Saccharomycotina</taxon>
        <taxon>Dipodascomycetes</taxon>
        <taxon>Dipodascales</taxon>
        <taxon>Dipodascales incertae sedis</taxon>
        <taxon>Yarrowia</taxon>
    </lineage>
</organism>
<dbReference type="GO" id="GO:0051301">
    <property type="term" value="P:cell division"/>
    <property type="evidence" value="ECO:0007669"/>
    <property type="project" value="TreeGrafter"/>
</dbReference>
<dbReference type="eggNOG" id="KOG1126">
    <property type="taxonomic scope" value="Eukaryota"/>
</dbReference>
<accession>A0A1H6PWQ5</accession>
<dbReference type="GO" id="GO:0031145">
    <property type="term" value="P:anaphase-promoting complex-dependent catabolic process"/>
    <property type="evidence" value="ECO:0007669"/>
    <property type="project" value="TreeGrafter"/>
</dbReference>
<dbReference type="GO" id="GO:0005680">
    <property type="term" value="C:anaphase-promoting complex"/>
    <property type="evidence" value="ECO:0007669"/>
    <property type="project" value="UniProtKB-ARBA"/>
</dbReference>
<evidence type="ECO:0000256" key="4">
    <source>
        <dbReference type="SAM" id="MobiDB-lite"/>
    </source>
</evidence>
<dbReference type="SUPFAM" id="SSF48452">
    <property type="entry name" value="TPR-like"/>
    <property type="match status" value="2"/>
</dbReference>
<dbReference type="InterPro" id="IPR019734">
    <property type="entry name" value="TPR_rpt"/>
</dbReference>
<dbReference type="Proteomes" id="UP000256601">
    <property type="component" value="Unassembled WGS sequence"/>
</dbReference>
<dbReference type="Pfam" id="PF00515">
    <property type="entry name" value="TPR_1"/>
    <property type="match status" value="1"/>
</dbReference>
<protein>
    <submittedName>
        <fullName evidence="5">Uncharacterized protein</fullName>
    </submittedName>
</protein>
<evidence type="ECO:0000313" key="6">
    <source>
        <dbReference type="EMBL" id="RDW28053.1"/>
    </source>
</evidence>
<dbReference type="InterPro" id="IPR011990">
    <property type="entry name" value="TPR-like_helical_dom_sf"/>
</dbReference>
<reference evidence="5 7" key="1">
    <citation type="journal article" date="2016" name="PLoS ONE">
        <title>Sequence Assembly of Yarrowia lipolytica Strain W29/CLIB89 Shows Transposable Element Diversity.</title>
        <authorList>
            <person name="Magnan C."/>
            <person name="Yu J."/>
            <person name="Chang I."/>
            <person name="Jahn E."/>
            <person name="Kanomata Y."/>
            <person name="Wu J."/>
            <person name="Zeller M."/>
            <person name="Oakes M."/>
            <person name="Baldi P."/>
            <person name="Sandmeyer S."/>
        </authorList>
    </citation>
    <scope>NUCLEOTIDE SEQUENCE [LARGE SCALE GENOMIC DNA]</scope>
    <source>
        <strain evidence="5">CLIB89</strain>
        <strain evidence="7">CLIB89(W29)</strain>
    </source>
</reference>
<dbReference type="PANTHER" id="PTHR12558">
    <property type="entry name" value="CELL DIVISION CYCLE 16,23,27"/>
    <property type="match status" value="1"/>
</dbReference>
<dbReference type="OrthoDB" id="329563at2759"/>
<evidence type="ECO:0000256" key="3">
    <source>
        <dbReference type="PROSITE-ProRule" id="PRU00339"/>
    </source>
</evidence>
<sequence length="622" mass="68229">MNQLAASFWHAIDYNLIPTAAFTVERMLAIDPSSENVHLHALVLDRQGRHKAVLMATKTHLSHIGCLYLYAESCLKLQKHADGARVLEAGKKTWLNGTYTAHSATQRSVIPDPSAFLVLLGKLYQGAGNITVAAEAYAMALSQNPFVWEAFERLTEMGINVNVANIFKPGYQYPVEDPFQGGKLGFGGNNSAGSNNSVNTNPSASSTGQQQSNLTTTFQGGSLGKGKFLGGKSSLYDTPTSRPKRVGFAGSTLGAGLNIANTLPSGQTIGGASTASNSSSAPPSSASSATHSSATLPLYTKIARGVLAFSRYELQTALKHFLDLPSIHRDSAYVLAKIGRIYFEQVNYAEAERTFARLRELDRTRVADMEVYSTTLWHLQKDLELAYLSRDLLDSDRSSPQAWCVLGNSFSVQREPELALKCFKRATALDPQFAYAYTLSGHEHVTSEALEQAQDAFRMALRCDSRHYNAWYGLGMVSMKLGDFERAEFHFKSALAINSNNVVLVCCVGMILERQNMLQQALAMYTRATTLQPQSALSRYKKARILMQLQRFNEALVEFDLLQTLAPDEASVHFLLGQLYKAVNKKPLAVKHYTIALNLDPKGSHLVREAIENLSMDGSVDA</sequence>
<dbReference type="GO" id="GO:0016567">
    <property type="term" value="P:protein ubiquitination"/>
    <property type="evidence" value="ECO:0007669"/>
    <property type="project" value="TreeGrafter"/>
</dbReference>
<proteinExistence type="inferred from homology"/>
<dbReference type="EMBL" id="CP017553">
    <property type="protein sequence ID" value="AOW00898.1"/>
    <property type="molecule type" value="Genomic_DNA"/>
</dbReference>
<dbReference type="PROSITE" id="PS50005">
    <property type="entry name" value="TPR"/>
    <property type="match status" value="4"/>
</dbReference>
<feature type="repeat" description="TPR" evidence="3">
    <location>
        <begin position="570"/>
        <end position="603"/>
    </location>
</feature>
<name>A0A1H6PWQ5_YARLL</name>
<feature type="repeat" description="TPR" evidence="3">
    <location>
        <begin position="400"/>
        <end position="433"/>
    </location>
</feature>
<keyword evidence="1 3" id="KW-0802">TPR repeat</keyword>
<evidence type="ECO:0000256" key="1">
    <source>
        <dbReference type="ARBA" id="ARBA00022803"/>
    </source>
</evidence>
<dbReference type="Pfam" id="PF14559">
    <property type="entry name" value="TPR_19"/>
    <property type="match status" value="1"/>
</dbReference>
<feature type="compositionally biased region" description="Low complexity" evidence="4">
    <location>
        <begin position="191"/>
        <end position="201"/>
    </location>
</feature>
<dbReference type="Pfam" id="PF12895">
    <property type="entry name" value="ANAPC3"/>
    <property type="match status" value="1"/>
</dbReference>
<feature type="region of interest" description="Disordered" evidence="4">
    <location>
        <begin position="182"/>
        <end position="221"/>
    </location>
</feature>
<dbReference type="VEuPathDB" id="FungiDB:YALI0_A19712g"/>
<dbReference type="AlphaFoldDB" id="A0A1H6PWQ5"/>
<comment type="similarity">
    <text evidence="2">Belongs to the APC3/CDC27 family.</text>
</comment>
<dbReference type="GO" id="GO:0005737">
    <property type="term" value="C:cytoplasm"/>
    <property type="evidence" value="ECO:0007669"/>
    <property type="project" value="TreeGrafter"/>
</dbReference>
<dbReference type="PANTHER" id="PTHR12558:SF13">
    <property type="entry name" value="CELL DIVISION CYCLE PROTEIN 27 HOMOLOG"/>
    <property type="match status" value="1"/>
</dbReference>
<reference evidence="6 8" key="2">
    <citation type="submission" date="2018-07" db="EMBL/GenBank/DDBJ databases">
        <title>Draft Genome Assemblies for Five Robust Yarrowia lipolytica Strains Exhibiting High Lipid Production and Pentose Sugar Utilization and Sugar Alcohol Secretion from Undetoxified Lignocellulosic Biomass Hydrolysates.</title>
        <authorList>
            <consortium name="DOE Joint Genome Institute"/>
            <person name="Walker C."/>
            <person name="Ryu S."/>
            <person name="Na H."/>
            <person name="Zane M."/>
            <person name="LaButti K."/>
            <person name="Lipzen A."/>
            <person name="Haridas S."/>
            <person name="Barry K."/>
            <person name="Grigoriev I.V."/>
            <person name="Quarterman J."/>
            <person name="Slininger P."/>
            <person name="Dien B."/>
            <person name="Trinh C.T."/>
        </authorList>
    </citation>
    <scope>NUCLEOTIDE SEQUENCE [LARGE SCALE GENOMIC DNA]</scope>
    <source>
        <strain evidence="6 8">YB392</strain>
    </source>
</reference>
<evidence type="ECO:0000313" key="7">
    <source>
        <dbReference type="Proteomes" id="UP000182444"/>
    </source>
</evidence>
<dbReference type="SMART" id="SM00028">
    <property type="entry name" value="TPR"/>
    <property type="match status" value="8"/>
</dbReference>
<evidence type="ECO:0000313" key="8">
    <source>
        <dbReference type="Proteomes" id="UP000256601"/>
    </source>
</evidence>
<dbReference type="Gene3D" id="1.25.40.10">
    <property type="entry name" value="Tetratricopeptide repeat domain"/>
    <property type="match status" value="4"/>
</dbReference>
<evidence type="ECO:0000256" key="2">
    <source>
        <dbReference type="ARBA" id="ARBA00038210"/>
    </source>
</evidence>
<feature type="repeat" description="TPR" evidence="3">
    <location>
        <begin position="332"/>
        <end position="365"/>
    </location>
</feature>
<dbReference type="EMBL" id="KZ858956">
    <property type="protein sequence ID" value="RDW28053.1"/>
    <property type="molecule type" value="Genomic_DNA"/>
</dbReference>
<feature type="region of interest" description="Disordered" evidence="4">
    <location>
        <begin position="270"/>
        <end position="291"/>
    </location>
</feature>
<dbReference type="KEGG" id="yli:2906253"/>
<gene>
    <name evidence="6" type="ORF">B0I71DRAFT_128016</name>
    <name evidence="5" type="ORF">YALI1_A20793g</name>
</gene>
<dbReference type="VEuPathDB" id="FungiDB:YALI1_A20793g"/>